<dbReference type="InterPro" id="IPR003953">
    <property type="entry name" value="FAD-dep_OxRdtase_2_FAD-bd"/>
</dbReference>
<evidence type="ECO:0000256" key="6">
    <source>
        <dbReference type="ARBA" id="ARBA00061147"/>
    </source>
</evidence>
<sequence length="576" mass="62895">MAEQEYDLIVVGSGAGALLGAIRAQEQGLKTLVVEKTELFGGTSALSGGGIWIPVNYDQKRAGVKDDLETAFSYMKRCVRGMASDDRVLAYVETANKMAEYLRQIGIPYQCIPKYADYYPHIEGSMPGGRTMDPVDFNAAKLGLPALETMRPGPPGNLILGRMSINAFEAHSMLAREVKSRFRLVGMMLKYFLDYPWRNKTRRDRRLTGGQALIGGLLTAARKVGLEMWNKAAMQELLQDASGRVIGLVVEKDGQRLQLKAKRGVLLGAGGFERNQQMRDQYLNKPTNAEWTATPVGCNTGDAHRAGEAAGAQLALMDWSWGVPTMDVPKEPTFRGIFVERSLPGCMVVNAKGQRFLNESGPYPEFQQAMLAEQAKGNGGAPAWIVFGADFRAQNPMGPLMPGSAVPDSKLRKSWLNTVYWKGETLEELAKQIGVDAEGLKDSARKMTEYAKTGKDLDFDRGGNVFDRYYGDPRMKNPNLGAIDKGPFYAMRFWPGEIGTKGGLLTDREARVLDKEGKIIPGLYCVGNNSASVMGPSYPGAGATLGPAMTFAYRAIAEMQGKALPLENTGWLGKAV</sequence>
<comment type="similarity">
    <text evidence="6">Belongs to the FAD-dependent oxidoreductase 2 family. 3-oxosteroid dehydrogenase subfamily.</text>
</comment>
<reference evidence="10 11" key="1">
    <citation type="submission" date="2018-08" db="EMBL/GenBank/DDBJ databases">
        <title>Comamonas testosteroni strain SWCO2.</title>
        <authorList>
            <person name="Jiang N."/>
            <person name="Zhang X.Z."/>
        </authorList>
    </citation>
    <scope>NUCLEOTIDE SEQUENCE [LARGE SCALE GENOMIC DNA]</scope>
    <source>
        <strain evidence="10 11">SWCO2</strain>
    </source>
</reference>
<dbReference type="InterPro" id="IPR027477">
    <property type="entry name" value="Succ_DH/fumarate_Rdtase_cat_sf"/>
</dbReference>
<evidence type="ECO:0000256" key="4">
    <source>
        <dbReference type="ARBA" id="ARBA00023002"/>
    </source>
</evidence>
<keyword evidence="3" id="KW-0274">FAD</keyword>
<evidence type="ECO:0000256" key="2">
    <source>
        <dbReference type="ARBA" id="ARBA00022630"/>
    </source>
</evidence>
<dbReference type="InterPro" id="IPR036188">
    <property type="entry name" value="FAD/NAD-bd_sf"/>
</dbReference>
<dbReference type="EC" id="1.3.99.4" evidence="7"/>
<dbReference type="AlphaFoldDB" id="A0A373FL95"/>
<dbReference type="PANTHER" id="PTHR43400">
    <property type="entry name" value="FUMARATE REDUCTASE"/>
    <property type="match status" value="1"/>
</dbReference>
<gene>
    <name evidence="10" type="ORF">DZC30_11140</name>
</gene>
<dbReference type="OrthoDB" id="9813348at2"/>
<dbReference type="Gene3D" id="3.50.50.60">
    <property type="entry name" value="FAD/NAD(P)-binding domain"/>
    <property type="match status" value="2"/>
</dbReference>
<evidence type="ECO:0000256" key="7">
    <source>
        <dbReference type="ARBA" id="ARBA00066536"/>
    </source>
</evidence>
<dbReference type="EMBL" id="QURR01000012">
    <property type="protein sequence ID" value="RGE44908.1"/>
    <property type="molecule type" value="Genomic_DNA"/>
</dbReference>
<feature type="domain" description="FAD-dependent oxidoreductase 2 FAD-binding" evidence="9">
    <location>
        <begin position="7"/>
        <end position="545"/>
    </location>
</feature>
<evidence type="ECO:0000256" key="8">
    <source>
        <dbReference type="ARBA" id="ARBA00069709"/>
    </source>
</evidence>
<evidence type="ECO:0000259" key="9">
    <source>
        <dbReference type="Pfam" id="PF00890"/>
    </source>
</evidence>
<dbReference type="SUPFAM" id="SSF56425">
    <property type="entry name" value="Succinate dehydrogenase/fumarate reductase flavoprotein, catalytic domain"/>
    <property type="match status" value="1"/>
</dbReference>
<keyword evidence="4" id="KW-0560">Oxidoreductase</keyword>
<dbReference type="PANTHER" id="PTHR43400:SF10">
    <property type="entry name" value="3-OXOSTEROID 1-DEHYDROGENASE"/>
    <property type="match status" value="1"/>
</dbReference>
<proteinExistence type="inferred from homology"/>
<dbReference type="FunFam" id="3.50.50.60:FF:000240">
    <property type="entry name" value="3-ketosteroid-delta-1-dehydrogenase"/>
    <property type="match status" value="1"/>
</dbReference>
<dbReference type="SUPFAM" id="SSF51905">
    <property type="entry name" value="FAD/NAD(P)-binding domain"/>
    <property type="match status" value="1"/>
</dbReference>
<name>A0A373FL95_COMTE</name>
<evidence type="ECO:0000313" key="11">
    <source>
        <dbReference type="Proteomes" id="UP000261948"/>
    </source>
</evidence>
<comment type="caution">
    <text evidence="10">The sequence shown here is derived from an EMBL/GenBank/DDBJ whole genome shotgun (WGS) entry which is preliminary data.</text>
</comment>
<comment type="cofactor">
    <cofactor evidence="1">
        <name>FAD</name>
        <dbReference type="ChEBI" id="CHEBI:57692"/>
    </cofactor>
</comment>
<dbReference type="Proteomes" id="UP000261948">
    <property type="component" value="Unassembled WGS sequence"/>
</dbReference>
<accession>A0A373FL95</accession>
<evidence type="ECO:0000256" key="1">
    <source>
        <dbReference type="ARBA" id="ARBA00001974"/>
    </source>
</evidence>
<evidence type="ECO:0000256" key="3">
    <source>
        <dbReference type="ARBA" id="ARBA00022827"/>
    </source>
</evidence>
<dbReference type="Pfam" id="PF00890">
    <property type="entry name" value="FAD_binding_2"/>
    <property type="match status" value="1"/>
</dbReference>
<evidence type="ECO:0000313" key="10">
    <source>
        <dbReference type="EMBL" id="RGE44908.1"/>
    </source>
</evidence>
<comment type="catalytic activity">
    <reaction evidence="5">
        <text>a 3-oxosteroid + A = a 3-oxo-Delta(1)-steroid + AH2</text>
        <dbReference type="Rhea" id="RHEA:13329"/>
        <dbReference type="ChEBI" id="CHEBI:13193"/>
        <dbReference type="ChEBI" id="CHEBI:17499"/>
        <dbReference type="ChEBI" id="CHEBI:20156"/>
        <dbReference type="ChEBI" id="CHEBI:47788"/>
        <dbReference type="EC" id="1.3.99.4"/>
    </reaction>
</comment>
<protein>
    <recommendedName>
        <fullName evidence="8">3-oxosteroid 1-dehydrogenase</fullName>
        <ecNumber evidence="7">1.3.99.4</ecNumber>
    </recommendedName>
</protein>
<dbReference type="FunFam" id="3.50.50.60:FF:000208">
    <property type="entry name" value="3-ketosteroid dehydrogenase"/>
    <property type="match status" value="1"/>
</dbReference>
<keyword evidence="11" id="KW-1185">Reference proteome</keyword>
<organism evidence="10 11">
    <name type="scientific">Comamonas testosteroni</name>
    <name type="common">Pseudomonas testosteroni</name>
    <dbReference type="NCBI Taxonomy" id="285"/>
    <lineage>
        <taxon>Bacteria</taxon>
        <taxon>Pseudomonadati</taxon>
        <taxon>Pseudomonadota</taxon>
        <taxon>Betaproteobacteria</taxon>
        <taxon>Burkholderiales</taxon>
        <taxon>Comamonadaceae</taxon>
        <taxon>Comamonas</taxon>
    </lineage>
</organism>
<dbReference type="GO" id="GO:0047571">
    <property type="term" value="F:3-oxosteroid 1-dehydrogenase activity"/>
    <property type="evidence" value="ECO:0007669"/>
    <property type="project" value="UniProtKB-EC"/>
</dbReference>
<evidence type="ECO:0000256" key="5">
    <source>
        <dbReference type="ARBA" id="ARBA00051951"/>
    </source>
</evidence>
<dbReference type="GO" id="GO:0008202">
    <property type="term" value="P:steroid metabolic process"/>
    <property type="evidence" value="ECO:0007669"/>
    <property type="project" value="UniProtKB-ARBA"/>
</dbReference>
<keyword evidence="2" id="KW-0285">Flavoprotein</keyword>
<dbReference type="InterPro" id="IPR050315">
    <property type="entry name" value="FAD-oxidoreductase_2"/>
</dbReference>